<accession>A0ABX0VZA7</accession>
<dbReference type="InterPro" id="IPR036291">
    <property type="entry name" value="NAD(P)-bd_dom_sf"/>
</dbReference>
<dbReference type="PANTHER" id="PTHR43377">
    <property type="entry name" value="BILIVERDIN REDUCTASE A"/>
    <property type="match status" value="1"/>
</dbReference>
<dbReference type="RefSeq" id="WP_167637901.1">
    <property type="nucleotide sequence ID" value="NZ_JAATOP010000005.1"/>
</dbReference>
<organism evidence="2 3">
    <name type="scientific">Marivivens donghaensis</name>
    <dbReference type="NCBI Taxonomy" id="1699413"/>
    <lineage>
        <taxon>Bacteria</taxon>
        <taxon>Pseudomonadati</taxon>
        <taxon>Pseudomonadota</taxon>
        <taxon>Alphaproteobacteria</taxon>
        <taxon>Rhodobacterales</taxon>
        <taxon>Paracoccaceae</taxon>
        <taxon>Marivivens group</taxon>
        <taxon>Marivivens</taxon>
    </lineage>
</organism>
<keyword evidence="3" id="KW-1185">Reference proteome</keyword>
<sequence length="307" mass="34444">MRIKVIGAGSIGRRHHDNLLSLGIDSTLVPWREYSPAVMDDADAVVIATATDVRVGPIGDAAERNLPMYIEKPVAFRPEDLVRIEHMSREVAEKSVVGLMMRYHPAFRLLADQDVSDAVRFSLDIGHDVTQWRQNWLFSESYAAKPNGGGVLLDLCHEIDMASVLFPGLMLEGVYCLGHDSYPEVDMSSRLTLVSPKGAAGSVGMDYLTPKLHRRAVVYGYERMYDFDFAAQHYVITDENGPRTVGREMERNEMFVGITGDWLRILRGEEPENRLVPRLDRVSESTALTATAWAARQFYGTIEKEIP</sequence>
<dbReference type="SUPFAM" id="SSF51735">
    <property type="entry name" value="NAD(P)-binding Rossmann-fold domains"/>
    <property type="match status" value="1"/>
</dbReference>
<protein>
    <submittedName>
        <fullName evidence="2">Gfo/Idh/MocA family oxidoreductase</fullName>
    </submittedName>
</protein>
<comment type="caution">
    <text evidence="2">The sequence shown here is derived from an EMBL/GenBank/DDBJ whole genome shotgun (WGS) entry which is preliminary data.</text>
</comment>
<evidence type="ECO:0000259" key="1">
    <source>
        <dbReference type="Pfam" id="PF22725"/>
    </source>
</evidence>
<dbReference type="InterPro" id="IPR051450">
    <property type="entry name" value="Gfo/Idh/MocA_Oxidoreductases"/>
</dbReference>
<dbReference type="PANTHER" id="PTHR43377:SF1">
    <property type="entry name" value="BILIVERDIN REDUCTASE A"/>
    <property type="match status" value="1"/>
</dbReference>
<reference evidence="2 3" key="1">
    <citation type="submission" date="2020-03" db="EMBL/GenBank/DDBJ databases">
        <title>Bacterial isolates of synthetic phycosphere.</title>
        <authorList>
            <person name="Fu H."/>
            <person name="Moran M.A."/>
        </authorList>
    </citation>
    <scope>NUCLEOTIDE SEQUENCE [LARGE SCALE GENOMIC DNA]</scope>
    <source>
        <strain evidence="2 3">HF1</strain>
    </source>
</reference>
<dbReference type="Pfam" id="PF22725">
    <property type="entry name" value="GFO_IDH_MocA_C3"/>
    <property type="match status" value="1"/>
</dbReference>
<gene>
    <name evidence="2" type="ORF">HCZ30_08690</name>
</gene>
<evidence type="ECO:0000313" key="3">
    <source>
        <dbReference type="Proteomes" id="UP000709466"/>
    </source>
</evidence>
<evidence type="ECO:0000313" key="2">
    <source>
        <dbReference type="EMBL" id="NIY72512.1"/>
    </source>
</evidence>
<name>A0ABX0VZA7_9RHOB</name>
<proteinExistence type="predicted"/>
<dbReference type="EMBL" id="JAATOP010000005">
    <property type="protein sequence ID" value="NIY72512.1"/>
    <property type="molecule type" value="Genomic_DNA"/>
</dbReference>
<dbReference type="SUPFAM" id="SSF55347">
    <property type="entry name" value="Glyceraldehyde-3-phosphate dehydrogenase-like, C-terminal domain"/>
    <property type="match status" value="1"/>
</dbReference>
<dbReference type="Proteomes" id="UP000709466">
    <property type="component" value="Unassembled WGS sequence"/>
</dbReference>
<dbReference type="Gene3D" id="3.40.50.720">
    <property type="entry name" value="NAD(P)-binding Rossmann-like Domain"/>
    <property type="match status" value="1"/>
</dbReference>
<dbReference type="InterPro" id="IPR055170">
    <property type="entry name" value="GFO_IDH_MocA-like_dom"/>
</dbReference>
<dbReference type="Gene3D" id="3.30.360.10">
    <property type="entry name" value="Dihydrodipicolinate Reductase, domain 2"/>
    <property type="match status" value="1"/>
</dbReference>
<feature type="domain" description="GFO/IDH/MocA-like oxidoreductase" evidence="1">
    <location>
        <begin position="131"/>
        <end position="222"/>
    </location>
</feature>